<dbReference type="Pfam" id="PF06047">
    <property type="entry name" value="Nkap_C"/>
    <property type="match status" value="1"/>
</dbReference>
<evidence type="ECO:0000256" key="2">
    <source>
        <dbReference type="SAM" id="MobiDB-lite"/>
    </source>
</evidence>
<dbReference type="AlphaFoldDB" id="A0A976QUU8"/>
<dbReference type="InterPro" id="IPR009269">
    <property type="entry name" value="NKAP_C"/>
</dbReference>
<name>A0A976QUU8_THEOR</name>
<dbReference type="PANTHER" id="PTHR13087:SF0">
    <property type="entry name" value="NFKB ACTIVATING PROTEIN LIKE"/>
    <property type="match status" value="1"/>
</dbReference>
<sequence>MEFTGYSEDNEKRTIWMNKRNRERLKKRLKCEDVYARSKSTSPDVYREILSKYRKTEENKEEIDKRSENEMEYQKKDGNNDGKHTQDETHDNKESEESSNELKPNRTTVDQVNGSDSDDEYGPKPLKVKPSLEKRINYGNELLPGEGDAIAQFVQKGKRIPRRGEVGLTSDEIENFEKIGYVMSGSRHRAINAMRIKKESMVLTAEQEKAKMLEKYQARMNKENEIVNNLKEMLSKFKINKKT</sequence>
<dbReference type="GO" id="GO:0010468">
    <property type="term" value="P:regulation of gene expression"/>
    <property type="evidence" value="ECO:0007669"/>
    <property type="project" value="TreeGrafter"/>
</dbReference>
<dbReference type="PANTHER" id="PTHR13087">
    <property type="entry name" value="NF-KAPPA B ACTIVATING PROTEIN"/>
    <property type="match status" value="1"/>
</dbReference>
<evidence type="ECO:0000256" key="1">
    <source>
        <dbReference type="ARBA" id="ARBA00009313"/>
    </source>
</evidence>
<dbReference type="InterPro" id="IPR040466">
    <property type="entry name" value="NKAP"/>
</dbReference>
<feature type="compositionally biased region" description="Basic and acidic residues" evidence="2">
    <location>
        <begin position="45"/>
        <end position="96"/>
    </location>
</feature>
<comment type="similarity">
    <text evidence="1">Belongs to the NKAP family.</text>
</comment>
<dbReference type="Proteomes" id="UP000244811">
    <property type="component" value="Chromosome 2"/>
</dbReference>
<evidence type="ECO:0000259" key="3">
    <source>
        <dbReference type="Pfam" id="PF06047"/>
    </source>
</evidence>
<dbReference type="GO" id="GO:0003682">
    <property type="term" value="F:chromatin binding"/>
    <property type="evidence" value="ECO:0007669"/>
    <property type="project" value="InterPro"/>
</dbReference>
<protein>
    <recommendedName>
        <fullName evidence="3">NF-kappa-B-activating protein C-terminal domain-containing protein</fullName>
    </recommendedName>
</protein>
<gene>
    <name evidence="4" type="ORF">MACK_001586</name>
</gene>
<feature type="compositionally biased region" description="Polar residues" evidence="2">
    <location>
        <begin position="101"/>
        <end position="115"/>
    </location>
</feature>
<feature type="domain" description="NF-kappa-B-activating protein C-terminal" evidence="3">
    <location>
        <begin position="136"/>
        <end position="235"/>
    </location>
</feature>
<feature type="region of interest" description="Disordered" evidence="2">
    <location>
        <begin position="34"/>
        <end position="128"/>
    </location>
</feature>
<proteinExistence type="inferred from homology"/>
<evidence type="ECO:0000313" key="5">
    <source>
        <dbReference type="Proteomes" id="UP000244811"/>
    </source>
</evidence>
<organism evidence="4 5">
    <name type="scientific">Theileria orientalis</name>
    <dbReference type="NCBI Taxonomy" id="68886"/>
    <lineage>
        <taxon>Eukaryota</taxon>
        <taxon>Sar</taxon>
        <taxon>Alveolata</taxon>
        <taxon>Apicomplexa</taxon>
        <taxon>Aconoidasida</taxon>
        <taxon>Piroplasmida</taxon>
        <taxon>Theileriidae</taxon>
        <taxon>Theileria</taxon>
    </lineage>
</organism>
<evidence type="ECO:0000313" key="4">
    <source>
        <dbReference type="EMBL" id="UKK02230.2"/>
    </source>
</evidence>
<dbReference type="EMBL" id="CP056071">
    <property type="protein sequence ID" value="UKK02230.2"/>
    <property type="molecule type" value="Genomic_DNA"/>
</dbReference>
<reference evidence="4" key="1">
    <citation type="submission" date="2022-07" db="EMBL/GenBank/DDBJ databases">
        <title>Evaluation of T. orientalis genome assembly methods using nanopore sequencing and analysis of variation between genomes.</title>
        <authorList>
            <person name="Yam J."/>
            <person name="Micallef M.L."/>
            <person name="Liu M."/>
            <person name="Djordjevic S.P."/>
            <person name="Bogema D.R."/>
            <person name="Jenkins C."/>
        </authorList>
    </citation>
    <scope>NUCLEOTIDE SEQUENCE</scope>
    <source>
        <strain evidence="4">Goon Nure</strain>
    </source>
</reference>
<accession>A0A976QUU8</accession>
<dbReference type="GO" id="GO:0005634">
    <property type="term" value="C:nucleus"/>
    <property type="evidence" value="ECO:0007669"/>
    <property type="project" value="TreeGrafter"/>
</dbReference>